<keyword evidence="2" id="KW-1185">Reference proteome</keyword>
<dbReference type="EMBL" id="CAJVPW010016499">
    <property type="protein sequence ID" value="CAG8670437.1"/>
    <property type="molecule type" value="Genomic_DNA"/>
</dbReference>
<dbReference type="Proteomes" id="UP000789366">
    <property type="component" value="Unassembled WGS sequence"/>
</dbReference>
<evidence type="ECO:0000313" key="2">
    <source>
        <dbReference type="Proteomes" id="UP000789366"/>
    </source>
</evidence>
<proteinExistence type="predicted"/>
<sequence length="45" mass="4980">MAFPVMNEVRVNQQPIIQTQEHITILGLDVNKEAGGIMANLSDSR</sequence>
<feature type="non-terminal residue" evidence="1">
    <location>
        <position position="45"/>
    </location>
</feature>
<reference evidence="1" key="1">
    <citation type="submission" date="2021-06" db="EMBL/GenBank/DDBJ databases">
        <authorList>
            <person name="Kallberg Y."/>
            <person name="Tangrot J."/>
            <person name="Rosling A."/>
        </authorList>
    </citation>
    <scope>NUCLEOTIDE SEQUENCE</scope>
    <source>
        <strain evidence="1">28 12/20/2015</strain>
    </source>
</reference>
<evidence type="ECO:0000313" key="1">
    <source>
        <dbReference type="EMBL" id="CAG8670437.1"/>
    </source>
</evidence>
<name>A0ACA9NT84_9GLOM</name>
<comment type="caution">
    <text evidence="1">The sequence shown here is derived from an EMBL/GenBank/DDBJ whole genome shotgun (WGS) entry which is preliminary data.</text>
</comment>
<accession>A0ACA9NT84</accession>
<gene>
    <name evidence="1" type="ORF">SPELUC_LOCUS9633</name>
</gene>
<protein>
    <submittedName>
        <fullName evidence="1">5113_t:CDS:1</fullName>
    </submittedName>
</protein>
<organism evidence="1 2">
    <name type="scientific">Cetraspora pellucida</name>
    <dbReference type="NCBI Taxonomy" id="1433469"/>
    <lineage>
        <taxon>Eukaryota</taxon>
        <taxon>Fungi</taxon>
        <taxon>Fungi incertae sedis</taxon>
        <taxon>Mucoromycota</taxon>
        <taxon>Glomeromycotina</taxon>
        <taxon>Glomeromycetes</taxon>
        <taxon>Diversisporales</taxon>
        <taxon>Gigasporaceae</taxon>
        <taxon>Cetraspora</taxon>
    </lineage>
</organism>